<comment type="caution">
    <text evidence="1">The sequence shown here is derived from an EMBL/GenBank/DDBJ whole genome shotgun (WGS) entry which is preliminary data.</text>
</comment>
<organism evidence="1">
    <name type="scientific">marine sediment metagenome</name>
    <dbReference type="NCBI Taxonomy" id="412755"/>
    <lineage>
        <taxon>unclassified sequences</taxon>
        <taxon>metagenomes</taxon>
        <taxon>ecological metagenomes</taxon>
    </lineage>
</organism>
<dbReference type="EMBL" id="BARS01002273">
    <property type="protein sequence ID" value="GAF83641.1"/>
    <property type="molecule type" value="Genomic_DNA"/>
</dbReference>
<name>X0T8I5_9ZZZZ</name>
<gene>
    <name evidence="1" type="ORF">S01H1_04288</name>
</gene>
<evidence type="ECO:0000313" key="1">
    <source>
        <dbReference type="EMBL" id="GAF83641.1"/>
    </source>
</evidence>
<accession>X0T8I5</accession>
<feature type="non-terminal residue" evidence="1">
    <location>
        <position position="48"/>
    </location>
</feature>
<reference evidence="1" key="1">
    <citation type="journal article" date="2014" name="Front. Microbiol.">
        <title>High frequency of phylogenetically diverse reductive dehalogenase-homologous genes in deep subseafloor sedimentary metagenomes.</title>
        <authorList>
            <person name="Kawai M."/>
            <person name="Futagami T."/>
            <person name="Toyoda A."/>
            <person name="Takaki Y."/>
            <person name="Nishi S."/>
            <person name="Hori S."/>
            <person name="Arai W."/>
            <person name="Tsubouchi T."/>
            <person name="Morono Y."/>
            <person name="Uchiyama I."/>
            <person name="Ito T."/>
            <person name="Fujiyama A."/>
            <person name="Inagaki F."/>
            <person name="Takami H."/>
        </authorList>
    </citation>
    <scope>NUCLEOTIDE SEQUENCE</scope>
    <source>
        <strain evidence="1">Expedition CK06-06</strain>
    </source>
</reference>
<sequence>MEGDTFVALTWWNLAYRPSSIIRTVRIGVEVVINHAALEEAEIHLIDV</sequence>
<protein>
    <submittedName>
        <fullName evidence="1">Uncharacterized protein</fullName>
    </submittedName>
</protein>
<proteinExistence type="predicted"/>
<dbReference type="AlphaFoldDB" id="X0T8I5"/>